<gene>
    <name evidence="1" type="ORF">THSYN_17625</name>
</gene>
<accession>A0A2K8UAI4</accession>
<evidence type="ECO:0000313" key="2">
    <source>
        <dbReference type="Proteomes" id="UP000232638"/>
    </source>
</evidence>
<dbReference type="OrthoDB" id="486833at2"/>
<proteinExistence type="predicted"/>
<dbReference type="InterPro" id="IPR021799">
    <property type="entry name" value="PIN-like_prokaryotic"/>
</dbReference>
<organism evidence="1 2">
    <name type="scientific">Candidatus Thiodictyon syntrophicum</name>
    <dbReference type="NCBI Taxonomy" id="1166950"/>
    <lineage>
        <taxon>Bacteria</taxon>
        <taxon>Pseudomonadati</taxon>
        <taxon>Pseudomonadota</taxon>
        <taxon>Gammaproteobacteria</taxon>
        <taxon>Chromatiales</taxon>
        <taxon>Chromatiaceae</taxon>
        <taxon>Thiodictyon</taxon>
    </lineage>
</organism>
<reference evidence="1 2" key="1">
    <citation type="submission" date="2017-03" db="EMBL/GenBank/DDBJ databases">
        <title>Complete genome sequence of Candidatus 'Thiodictyon syntrophicum' sp. nov. strain Cad16T, a photolithoautotroph purple sulfur bacterium isolated from an alpine meromictic lake.</title>
        <authorList>
            <person name="Luedin S.M."/>
            <person name="Pothier J.F."/>
            <person name="Danza F."/>
            <person name="Storelli N."/>
            <person name="Wittwer M."/>
            <person name="Tonolla M."/>
        </authorList>
    </citation>
    <scope>NUCLEOTIDE SEQUENCE [LARGE SCALE GENOMIC DNA]</scope>
    <source>
        <strain evidence="1 2">Cad16T</strain>
    </source>
</reference>
<evidence type="ECO:0000313" key="1">
    <source>
        <dbReference type="EMBL" id="AUB82584.1"/>
    </source>
</evidence>
<sequence length="132" mass="14376">MAHARQLDDGEAMALAIAQSRGWTLATDDRKAITVASSVGVITCGTSGLVKRWVDTAAVEEPEIRAALLRIKHRARYLPGLRDPLFSWWMGYLPDDFGILTSRRGKILFHDRTPTPAALSPAAPPQGDPNDA</sequence>
<dbReference type="EMBL" id="CP020370">
    <property type="protein sequence ID" value="AUB82584.1"/>
    <property type="molecule type" value="Genomic_DNA"/>
</dbReference>
<dbReference type="AlphaFoldDB" id="A0A2K8UAI4"/>
<dbReference type="RefSeq" id="WP_100920305.1">
    <property type="nucleotide sequence ID" value="NZ_CP020370.1"/>
</dbReference>
<keyword evidence="2" id="KW-1185">Reference proteome</keyword>
<dbReference type="Proteomes" id="UP000232638">
    <property type="component" value="Chromosome"/>
</dbReference>
<dbReference type="KEGG" id="tsy:THSYN_17625"/>
<name>A0A2K8UAI4_9GAMM</name>
<dbReference type="Pfam" id="PF11848">
    <property type="entry name" value="DUF3368"/>
    <property type="match status" value="1"/>
</dbReference>
<protein>
    <submittedName>
        <fullName evidence="1">Uncharacterized protein</fullName>
    </submittedName>
</protein>